<proteinExistence type="predicted"/>
<dbReference type="AlphaFoldDB" id="A0A1I7WKL0"/>
<feature type="region of interest" description="Disordered" evidence="1">
    <location>
        <begin position="74"/>
        <end position="106"/>
    </location>
</feature>
<name>A0A1I7WKL0_HETBA</name>
<evidence type="ECO:0000313" key="2">
    <source>
        <dbReference type="Proteomes" id="UP000095283"/>
    </source>
</evidence>
<accession>A0A1I7WKL0</accession>
<feature type="compositionally biased region" description="Polar residues" evidence="1">
    <location>
        <begin position="163"/>
        <end position="179"/>
    </location>
</feature>
<organism evidence="2 3">
    <name type="scientific">Heterorhabditis bacteriophora</name>
    <name type="common">Entomopathogenic nematode worm</name>
    <dbReference type="NCBI Taxonomy" id="37862"/>
    <lineage>
        <taxon>Eukaryota</taxon>
        <taxon>Metazoa</taxon>
        <taxon>Ecdysozoa</taxon>
        <taxon>Nematoda</taxon>
        <taxon>Chromadorea</taxon>
        <taxon>Rhabditida</taxon>
        <taxon>Rhabditina</taxon>
        <taxon>Rhabditomorpha</taxon>
        <taxon>Strongyloidea</taxon>
        <taxon>Heterorhabditidae</taxon>
        <taxon>Heterorhabditis</taxon>
    </lineage>
</organism>
<dbReference type="Proteomes" id="UP000095283">
    <property type="component" value="Unplaced"/>
</dbReference>
<keyword evidence="2" id="KW-1185">Reference proteome</keyword>
<feature type="compositionally biased region" description="Basic and acidic residues" evidence="1">
    <location>
        <begin position="182"/>
        <end position="191"/>
    </location>
</feature>
<feature type="region of interest" description="Disordered" evidence="1">
    <location>
        <begin position="161"/>
        <end position="191"/>
    </location>
</feature>
<evidence type="ECO:0000313" key="3">
    <source>
        <dbReference type="WBParaSite" id="Hba_05587"/>
    </source>
</evidence>
<protein>
    <submittedName>
        <fullName evidence="3">Secreted protein</fullName>
    </submittedName>
</protein>
<evidence type="ECO:0000256" key="1">
    <source>
        <dbReference type="SAM" id="MobiDB-lite"/>
    </source>
</evidence>
<reference evidence="3" key="1">
    <citation type="submission" date="2016-11" db="UniProtKB">
        <authorList>
            <consortium name="WormBaseParasite"/>
        </authorList>
    </citation>
    <scope>IDENTIFICATION</scope>
</reference>
<dbReference type="WBParaSite" id="Hba_05587">
    <property type="protein sequence ID" value="Hba_05587"/>
    <property type="gene ID" value="Hba_05587"/>
</dbReference>
<sequence>MQLYFNTGICRNYAFFVMISTNLKVSVNSYFKTIENVAITPSHFLISCTSVPKTVQHLCAKRFRSVQNYPKPLRKERWESSAKAKASAQESPENRGKNSPVNLHCLKPSNSPSKCIETHQWIRRMRFVRRTAEIPTYARSVPQPGCRRLTNHQLLLNWRKSKTNSPGSIPRSSHLTLRQQPLRHDDTQLVS</sequence>